<sequence>MNLARHCELCDNQTVSLKDGTTCILTNKKPEFNKTCSKIDLREKFEQKLKEVNIHYEQVKKTKIASYVNFGIFLFIGLFVMFGGYYLGKYALDGGVISTVPFIIMGVGFLILPMAFGPLNRYRQDINAAKNKKDKVDEVLNLYNIDYTIDLKFGKEIHGTQEVYADLKVKGLR</sequence>
<gene>
    <name evidence="2" type="ORF">JJQ60_21795</name>
</gene>
<feature type="transmembrane region" description="Helical" evidence="1">
    <location>
        <begin position="67"/>
        <end position="88"/>
    </location>
</feature>
<proteinExistence type="predicted"/>
<dbReference type="EMBL" id="JAERQJ010000023">
    <property type="protein sequence ID" value="MBL0686173.1"/>
    <property type="molecule type" value="Genomic_DNA"/>
</dbReference>
<evidence type="ECO:0000256" key="1">
    <source>
        <dbReference type="SAM" id="Phobius"/>
    </source>
</evidence>
<dbReference type="RefSeq" id="WP_201924762.1">
    <property type="nucleotide sequence ID" value="NZ_BAABAX010000017.1"/>
</dbReference>
<feature type="transmembrane region" description="Helical" evidence="1">
    <location>
        <begin position="94"/>
        <end position="116"/>
    </location>
</feature>
<keyword evidence="1" id="KW-0812">Transmembrane</keyword>
<keyword evidence="1" id="KW-0472">Membrane</keyword>
<organism evidence="2 3">
    <name type="scientific">Aquimarina mytili</name>
    <dbReference type="NCBI Taxonomy" id="874423"/>
    <lineage>
        <taxon>Bacteria</taxon>
        <taxon>Pseudomonadati</taxon>
        <taxon>Bacteroidota</taxon>
        <taxon>Flavobacteriia</taxon>
        <taxon>Flavobacteriales</taxon>
        <taxon>Flavobacteriaceae</taxon>
        <taxon>Aquimarina</taxon>
    </lineage>
</organism>
<protein>
    <submittedName>
        <fullName evidence="2">Uncharacterized protein</fullName>
    </submittedName>
</protein>
<evidence type="ECO:0000313" key="2">
    <source>
        <dbReference type="EMBL" id="MBL0686173.1"/>
    </source>
</evidence>
<dbReference type="Proteomes" id="UP000651057">
    <property type="component" value="Unassembled WGS sequence"/>
</dbReference>
<evidence type="ECO:0000313" key="3">
    <source>
        <dbReference type="Proteomes" id="UP000651057"/>
    </source>
</evidence>
<name>A0A937DCZ6_9FLAO</name>
<reference evidence="2" key="1">
    <citation type="submission" date="2021-01" db="EMBL/GenBank/DDBJ databases">
        <authorList>
            <person name="Zhong Y.L."/>
        </authorList>
    </citation>
    <scope>NUCLEOTIDE SEQUENCE</scope>
    <source>
        <strain evidence="2">KCTC 23302</strain>
    </source>
</reference>
<comment type="caution">
    <text evidence="2">The sequence shown here is derived from an EMBL/GenBank/DDBJ whole genome shotgun (WGS) entry which is preliminary data.</text>
</comment>
<keyword evidence="1" id="KW-1133">Transmembrane helix</keyword>
<accession>A0A937DCZ6</accession>
<dbReference type="AlphaFoldDB" id="A0A937DCZ6"/>
<keyword evidence="3" id="KW-1185">Reference proteome</keyword>